<dbReference type="RefSeq" id="XP_041286510.1">
    <property type="nucleotide sequence ID" value="XM_041434352.1"/>
</dbReference>
<feature type="compositionally biased region" description="Low complexity" evidence="1">
    <location>
        <begin position="198"/>
        <end position="209"/>
    </location>
</feature>
<gene>
    <name evidence="3" type="ORF">F5147DRAFT_657950</name>
    <name evidence="2" type="ORF">F5147DRAFT_780013</name>
</gene>
<feature type="compositionally biased region" description="Basic and acidic residues" evidence="1">
    <location>
        <begin position="155"/>
        <end position="164"/>
    </location>
</feature>
<proteinExistence type="predicted"/>
<dbReference type="AlphaFoldDB" id="A0A9P7EUE2"/>
<organism evidence="2 4">
    <name type="scientific">Suillus discolor</name>
    <dbReference type="NCBI Taxonomy" id="1912936"/>
    <lineage>
        <taxon>Eukaryota</taxon>
        <taxon>Fungi</taxon>
        <taxon>Dikarya</taxon>
        <taxon>Basidiomycota</taxon>
        <taxon>Agaricomycotina</taxon>
        <taxon>Agaricomycetes</taxon>
        <taxon>Agaricomycetidae</taxon>
        <taxon>Boletales</taxon>
        <taxon>Suillineae</taxon>
        <taxon>Suillaceae</taxon>
        <taxon>Suillus</taxon>
    </lineage>
</organism>
<feature type="region of interest" description="Disordered" evidence="1">
    <location>
        <begin position="285"/>
        <end position="335"/>
    </location>
</feature>
<dbReference type="OrthoDB" id="2661011at2759"/>
<feature type="compositionally biased region" description="Basic and acidic residues" evidence="1">
    <location>
        <begin position="109"/>
        <end position="127"/>
    </location>
</feature>
<feature type="compositionally biased region" description="Acidic residues" evidence="1">
    <location>
        <begin position="312"/>
        <end position="335"/>
    </location>
</feature>
<dbReference type="EMBL" id="JABBWM010000097">
    <property type="protein sequence ID" value="KAG2091338.1"/>
    <property type="molecule type" value="Genomic_DNA"/>
</dbReference>
<feature type="region of interest" description="Disordered" evidence="1">
    <location>
        <begin position="188"/>
        <end position="241"/>
    </location>
</feature>
<name>A0A9P7EUE2_9AGAM</name>
<comment type="caution">
    <text evidence="2">The sequence shown here is derived from an EMBL/GenBank/DDBJ whole genome shotgun (WGS) entry which is preliminary data.</text>
</comment>
<feature type="region of interest" description="Disordered" evidence="1">
    <location>
        <begin position="347"/>
        <end position="369"/>
    </location>
</feature>
<feature type="compositionally biased region" description="Basic residues" evidence="1">
    <location>
        <begin position="82"/>
        <end position="92"/>
    </location>
</feature>
<evidence type="ECO:0000256" key="1">
    <source>
        <dbReference type="SAM" id="MobiDB-lite"/>
    </source>
</evidence>
<feature type="compositionally biased region" description="Polar residues" evidence="1">
    <location>
        <begin position="1"/>
        <end position="16"/>
    </location>
</feature>
<evidence type="ECO:0000313" key="4">
    <source>
        <dbReference type="Proteomes" id="UP000823399"/>
    </source>
</evidence>
<keyword evidence="4" id="KW-1185">Reference proteome</keyword>
<feature type="region of interest" description="Disordered" evidence="1">
    <location>
        <begin position="147"/>
        <end position="166"/>
    </location>
</feature>
<sequence length="722" mass="79464">MSDTAQKSRTHAQNANKHPGLPDLPAKGRQRRTKAQIAEDNRILKESREVQEQAALEGLQRLAAMQKEMEKAEELTIVNKPKPVKPRAHPVVKRTAPDKKLLTTGNADESGRDDSGHVQEEISEKSKTQKRGKISLKDAINNARDLIATPGIRSQEPRVEDKKGKLSAVAKSTNLKFSLVGRVNGWVSDVTPDERSKASSASKSRTAASPFSLAHGPPSTQVTSVSGVNTKPSRQPKVSSNLATEVLVGGFADDTLDDSQEHLERIASKTKEKKSFIKITTNTRTDDATMGSKGQSDLNVPMDVEASTQSDIEADFEDDSPTDFEDNDPMDTEDDVENDVEVLEDDFNPNEDVKMSEDSDGGSNLSSHHLNNKKHKVLFHLLSSDEELEAPLTAAVGAVAKKAMQVTSSTSVAVSEAAATAKPPAKKVKIEEGVDDDMKPVLVPLPGHWIEKRYKSCSTYRNSDLPPQCQDQRWPKHFLSTLYLWAGSQNDLWEFADTSLVEALQCIFDVVYPDLQYKVTAQGSVFGVATQRLAEWRSNFGSTGLAIMIDFFARNEDTNPKDLSEVLMEEFVFLFEDLDYSDKMKAFQSPFMIQLFATAHLHSIVGHAHVTAIKTDVLAASGMAGVLALCATSLERAVKCLGAGAIGIDVDILNMHPAQLKRKLRTPKTLNNVKKKGDIFLRDMVSTARKLLKKSGSAGLEKYLRLNDDDESEDIDRRAMLW</sequence>
<accession>A0A9P7EUE2</accession>
<reference evidence="2" key="1">
    <citation type="journal article" date="2020" name="New Phytol.">
        <title>Comparative genomics reveals dynamic genome evolution in host specialist ectomycorrhizal fungi.</title>
        <authorList>
            <person name="Lofgren L.A."/>
            <person name="Nguyen N.H."/>
            <person name="Vilgalys R."/>
            <person name="Ruytinx J."/>
            <person name="Liao H.L."/>
            <person name="Branco S."/>
            <person name="Kuo A."/>
            <person name="LaButti K."/>
            <person name="Lipzen A."/>
            <person name="Andreopoulos W."/>
            <person name="Pangilinan J."/>
            <person name="Riley R."/>
            <person name="Hundley H."/>
            <person name="Na H."/>
            <person name="Barry K."/>
            <person name="Grigoriev I.V."/>
            <person name="Stajich J.E."/>
            <person name="Kennedy P.G."/>
        </authorList>
    </citation>
    <scope>NUCLEOTIDE SEQUENCE</scope>
    <source>
        <strain evidence="2">FC423</strain>
    </source>
</reference>
<feature type="region of interest" description="Disordered" evidence="1">
    <location>
        <begin position="1"/>
        <end position="44"/>
    </location>
</feature>
<evidence type="ECO:0000313" key="2">
    <source>
        <dbReference type="EMBL" id="KAG2091333.1"/>
    </source>
</evidence>
<protein>
    <submittedName>
        <fullName evidence="2">Uncharacterized protein</fullName>
    </submittedName>
</protein>
<dbReference type="Proteomes" id="UP000823399">
    <property type="component" value="Unassembled WGS sequence"/>
</dbReference>
<dbReference type="GeneID" id="64696611"/>
<evidence type="ECO:0000313" key="3">
    <source>
        <dbReference type="EMBL" id="KAG2091338.1"/>
    </source>
</evidence>
<dbReference type="EMBL" id="JABBWM010000097">
    <property type="protein sequence ID" value="KAG2091333.1"/>
    <property type="molecule type" value="Genomic_DNA"/>
</dbReference>
<feature type="compositionally biased region" description="Polar residues" evidence="1">
    <location>
        <begin position="218"/>
        <end position="241"/>
    </location>
</feature>
<feature type="region of interest" description="Disordered" evidence="1">
    <location>
        <begin position="78"/>
        <end position="142"/>
    </location>
</feature>